<dbReference type="EMBL" id="CP146256">
    <property type="protein sequence ID" value="XAH75581.1"/>
    <property type="molecule type" value="Genomic_DNA"/>
</dbReference>
<feature type="domain" description="Aspartate/ornithine carbamoyltransferase carbamoyl-P binding" evidence="4">
    <location>
        <begin position="2"/>
        <end position="134"/>
    </location>
</feature>
<comment type="similarity">
    <text evidence="2">Belongs to the aspartate/ornithine carbamoyltransferase superfamily.</text>
</comment>
<protein>
    <submittedName>
        <fullName evidence="5">Peptide transporter</fullName>
    </submittedName>
</protein>
<sequence>MRSFLRITDYTKKDIFEIFDIADAIQAGKYKDFLKGKTAVMFFSEASIRTRVTFEKGIFLLGGQTILFPPQTLDKREEIKDVTGYMNNWCDLVIVRHKDISLMERMQTFSGVPIINAMTDQNHPCEIVSDLYSLSKLRRDFLNDSYLFCGGSGNIGLAWKEAAEIMGFRFAQCCPEGYEMEGVDVFGELEAAVEGKDIICTDPIQKDALADFKGYQVTKAIMDSANSGAVVNPCPPFYRGEEVSEDVIESEYFVGYEFKKSLLVVQQAIIIYCLSH</sequence>
<evidence type="ECO:0000256" key="1">
    <source>
        <dbReference type="ARBA" id="ARBA00022679"/>
    </source>
</evidence>
<dbReference type="InterPro" id="IPR036901">
    <property type="entry name" value="Asp/Orn_carbamoylTrfase_sf"/>
</dbReference>
<evidence type="ECO:0000256" key="2">
    <source>
        <dbReference type="RuleBase" id="RU003634"/>
    </source>
</evidence>
<dbReference type="SUPFAM" id="SSF53671">
    <property type="entry name" value="Aspartate/ornithine carbamoyltransferase"/>
    <property type="match status" value="1"/>
</dbReference>
<accession>A0ABZ3EZA5</accession>
<proteinExistence type="inferred from homology"/>
<dbReference type="InterPro" id="IPR006131">
    <property type="entry name" value="Asp_carbamoyltransf_Asp/Orn-bd"/>
</dbReference>
<keyword evidence="6" id="KW-1185">Reference proteome</keyword>
<dbReference type="PRINTS" id="PR00102">
    <property type="entry name" value="OTCASE"/>
</dbReference>
<gene>
    <name evidence="5" type="ORF">V6984_07430</name>
</gene>
<organism evidence="5 6">
    <name type="scientific">Kineothrix sedimenti</name>
    <dbReference type="NCBI Taxonomy" id="3123317"/>
    <lineage>
        <taxon>Bacteria</taxon>
        <taxon>Bacillati</taxon>
        <taxon>Bacillota</taxon>
        <taxon>Clostridia</taxon>
        <taxon>Lachnospirales</taxon>
        <taxon>Lachnospiraceae</taxon>
        <taxon>Kineothrix</taxon>
    </lineage>
</organism>
<dbReference type="Pfam" id="PF00185">
    <property type="entry name" value="OTCace"/>
    <property type="match status" value="1"/>
</dbReference>
<evidence type="ECO:0000259" key="4">
    <source>
        <dbReference type="Pfam" id="PF02729"/>
    </source>
</evidence>
<dbReference type="InterPro" id="IPR002292">
    <property type="entry name" value="Orn/put_carbamltrans"/>
</dbReference>
<dbReference type="PRINTS" id="PR00100">
    <property type="entry name" value="AOTCASE"/>
</dbReference>
<name>A0ABZ3EZA5_9FIRM</name>
<evidence type="ECO:0000313" key="6">
    <source>
        <dbReference type="Proteomes" id="UP001451571"/>
    </source>
</evidence>
<keyword evidence="1 2" id="KW-0808">Transferase</keyword>
<evidence type="ECO:0000259" key="3">
    <source>
        <dbReference type="Pfam" id="PF00185"/>
    </source>
</evidence>
<dbReference type="InterPro" id="IPR006130">
    <property type="entry name" value="Asp/Orn_carbamoylTrfase"/>
</dbReference>
<dbReference type="Pfam" id="PF02729">
    <property type="entry name" value="OTCace_N"/>
    <property type="match status" value="1"/>
</dbReference>
<dbReference type="PANTHER" id="PTHR45753:SF3">
    <property type="entry name" value="ORNITHINE TRANSCARBAMYLASE, MITOCHONDRIAL"/>
    <property type="match status" value="1"/>
</dbReference>
<dbReference type="RefSeq" id="WP_342759148.1">
    <property type="nucleotide sequence ID" value="NZ_CP146256.1"/>
</dbReference>
<dbReference type="PANTHER" id="PTHR45753">
    <property type="entry name" value="ORNITHINE CARBAMOYLTRANSFERASE, MITOCHONDRIAL"/>
    <property type="match status" value="1"/>
</dbReference>
<dbReference type="InterPro" id="IPR006132">
    <property type="entry name" value="Asp/Orn_carbamoyltranf_P-bd"/>
</dbReference>
<feature type="domain" description="Aspartate/ornithine carbamoyltransferase Asp/Orn-binding" evidence="3">
    <location>
        <begin position="147"/>
        <end position="272"/>
    </location>
</feature>
<dbReference type="Gene3D" id="3.40.50.1370">
    <property type="entry name" value="Aspartate/ornithine carbamoyltransferase"/>
    <property type="match status" value="2"/>
</dbReference>
<evidence type="ECO:0000313" key="5">
    <source>
        <dbReference type="EMBL" id="XAH75581.1"/>
    </source>
</evidence>
<reference evidence="5 6" key="1">
    <citation type="submission" date="2024-02" db="EMBL/GenBank/DDBJ databases">
        <title>Bacterial strain from lacustrine sediment.</title>
        <authorList>
            <person name="Petit C."/>
            <person name="Fadhlaoui K."/>
        </authorList>
    </citation>
    <scope>NUCLEOTIDE SEQUENCE [LARGE SCALE GENOMIC DNA]</scope>
    <source>
        <strain evidence="5 6">IPX-CK</strain>
    </source>
</reference>
<dbReference type="Proteomes" id="UP001451571">
    <property type="component" value="Chromosome"/>
</dbReference>